<keyword evidence="4" id="KW-0233">DNA recombination</keyword>
<dbReference type="CDD" id="cd00801">
    <property type="entry name" value="INT_P4_C"/>
    <property type="match status" value="1"/>
</dbReference>
<gene>
    <name evidence="6" type="ORF">JQ615_26500</name>
</gene>
<dbReference type="GO" id="GO:0003677">
    <property type="term" value="F:DNA binding"/>
    <property type="evidence" value="ECO:0007669"/>
    <property type="project" value="UniProtKB-KW"/>
</dbReference>
<evidence type="ECO:0000256" key="2">
    <source>
        <dbReference type="ARBA" id="ARBA00022908"/>
    </source>
</evidence>
<dbReference type="InterPro" id="IPR053876">
    <property type="entry name" value="Phage_int_M"/>
</dbReference>
<dbReference type="Gene3D" id="3.30.160.390">
    <property type="entry name" value="Integrase, DNA-binding domain"/>
    <property type="match status" value="1"/>
</dbReference>
<feature type="domain" description="Tyr recombinase" evidence="5">
    <location>
        <begin position="209"/>
        <end position="392"/>
    </location>
</feature>
<dbReference type="PANTHER" id="PTHR30629">
    <property type="entry name" value="PROPHAGE INTEGRASE"/>
    <property type="match status" value="1"/>
</dbReference>
<evidence type="ECO:0000313" key="6">
    <source>
        <dbReference type="EMBL" id="MBR0798944.1"/>
    </source>
</evidence>
<dbReference type="Pfam" id="PF13356">
    <property type="entry name" value="Arm-DNA-bind_3"/>
    <property type="match status" value="1"/>
</dbReference>
<proteinExistence type="inferred from homology"/>
<dbReference type="Pfam" id="PF00589">
    <property type="entry name" value="Phage_integrase"/>
    <property type="match status" value="1"/>
</dbReference>
<keyword evidence="2" id="KW-0229">DNA integration</keyword>
<dbReference type="InterPro" id="IPR013762">
    <property type="entry name" value="Integrase-like_cat_sf"/>
</dbReference>
<dbReference type="PROSITE" id="PS51898">
    <property type="entry name" value="TYR_RECOMBINASE"/>
    <property type="match status" value="1"/>
</dbReference>
<keyword evidence="7" id="KW-1185">Reference proteome</keyword>
<comment type="similarity">
    <text evidence="1">Belongs to the 'phage' integrase family.</text>
</comment>
<dbReference type="RefSeq" id="WP_212493973.1">
    <property type="nucleotide sequence ID" value="NZ_JAFCJH010000032.1"/>
</dbReference>
<dbReference type="Gene3D" id="1.10.443.10">
    <property type="entry name" value="Intergrase catalytic core"/>
    <property type="match status" value="1"/>
</dbReference>
<dbReference type="Proteomes" id="UP001315278">
    <property type="component" value="Unassembled WGS sequence"/>
</dbReference>
<evidence type="ECO:0000313" key="7">
    <source>
        <dbReference type="Proteomes" id="UP001315278"/>
    </source>
</evidence>
<accession>A0ABS5FQ87</accession>
<reference evidence="7" key="1">
    <citation type="journal article" date="2021" name="ISME J.">
        <title>Evolutionary origin and ecological implication of a unique nif island in free-living Bradyrhizobium lineages.</title>
        <authorList>
            <person name="Tao J."/>
        </authorList>
    </citation>
    <scope>NUCLEOTIDE SEQUENCE [LARGE SCALE GENOMIC DNA]</scope>
    <source>
        <strain evidence="7">SZCCT0434</strain>
    </source>
</reference>
<dbReference type="InterPro" id="IPR010998">
    <property type="entry name" value="Integrase_recombinase_N"/>
</dbReference>
<dbReference type="SUPFAM" id="SSF56349">
    <property type="entry name" value="DNA breaking-rejoining enzymes"/>
    <property type="match status" value="1"/>
</dbReference>
<dbReference type="EMBL" id="JAFCJH010000032">
    <property type="protein sequence ID" value="MBR0798944.1"/>
    <property type="molecule type" value="Genomic_DNA"/>
</dbReference>
<dbReference type="InterPro" id="IPR038488">
    <property type="entry name" value="Integrase_DNA-bd_sf"/>
</dbReference>
<evidence type="ECO:0000256" key="4">
    <source>
        <dbReference type="ARBA" id="ARBA00023172"/>
    </source>
</evidence>
<keyword evidence="3 6" id="KW-0238">DNA-binding</keyword>
<organism evidence="6 7">
    <name type="scientific">Bradyrhizobium jicamae</name>
    <dbReference type="NCBI Taxonomy" id="280332"/>
    <lineage>
        <taxon>Bacteria</taxon>
        <taxon>Pseudomonadati</taxon>
        <taxon>Pseudomonadota</taxon>
        <taxon>Alphaproteobacteria</taxon>
        <taxon>Hyphomicrobiales</taxon>
        <taxon>Nitrobacteraceae</taxon>
        <taxon>Bradyrhizobium</taxon>
    </lineage>
</organism>
<dbReference type="InterPro" id="IPR011010">
    <property type="entry name" value="DNA_brk_join_enz"/>
</dbReference>
<dbReference type="InterPro" id="IPR050808">
    <property type="entry name" value="Phage_Integrase"/>
</dbReference>
<dbReference type="Gene3D" id="1.10.150.130">
    <property type="match status" value="1"/>
</dbReference>
<evidence type="ECO:0000259" key="5">
    <source>
        <dbReference type="PROSITE" id="PS51898"/>
    </source>
</evidence>
<evidence type="ECO:0000256" key="3">
    <source>
        <dbReference type="ARBA" id="ARBA00023125"/>
    </source>
</evidence>
<evidence type="ECO:0000256" key="1">
    <source>
        <dbReference type="ARBA" id="ARBA00008857"/>
    </source>
</evidence>
<comment type="caution">
    <text evidence="6">The sequence shown here is derived from an EMBL/GenBank/DDBJ whole genome shotgun (WGS) entry which is preliminary data.</text>
</comment>
<sequence length="416" mass="47108">MAKTLTDRGIAALKPAATGKRYVVSDILMPALVVRVTDKGNKTFLYGSRYPNSKNFIRRELGRVGELTLAEARDKARDWAKLLKDGVDPRDVERHNKAEAARNSGNTFANLAELYIARRVKGQRSEAEAERIIRKELITRWGKRPLLELTRHDVIKMVDDIVGRESPAQAHNAFALARAMFNWAVDRGLSDTSPADRLRPTKLIGPKQPRLRVLTDDELRAIWVATAEPEEREVPEKMGYPYGPLIRLLVLTGQRRSEVAEARWREFDPALRLWSIPPERFKSNAVHVVPLSDDARALLAALPRLAGCDFLFSTTGGSKAVNGFSKCKSRLDRLVGFSDWTFHDIRRTVRTRLSALRVPENIAEMVIGHSRRGLIRVYDRHAYIDEMREALAAWESKLRSIISLPKHKAVTLRSEA</sequence>
<dbReference type="Pfam" id="PF22022">
    <property type="entry name" value="Phage_int_M"/>
    <property type="match status" value="1"/>
</dbReference>
<dbReference type="InterPro" id="IPR002104">
    <property type="entry name" value="Integrase_catalytic"/>
</dbReference>
<name>A0ABS5FQ87_9BRAD</name>
<dbReference type="PANTHER" id="PTHR30629:SF2">
    <property type="entry name" value="PROPHAGE INTEGRASE INTS-RELATED"/>
    <property type="match status" value="1"/>
</dbReference>
<protein>
    <submittedName>
        <fullName evidence="6">Integrase arm-type DNA-binding domain-containing protein</fullName>
    </submittedName>
</protein>
<dbReference type="InterPro" id="IPR025166">
    <property type="entry name" value="Integrase_DNA_bind_dom"/>
</dbReference>